<feature type="domain" description="SWIM-type" evidence="3">
    <location>
        <begin position="124"/>
        <end position="159"/>
    </location>
</feature>
<evidence type="ECO:0000313" key="5">
    <source>
        <dbReference type="Proteomes" id="UP001589710"/>
    </source>
</evidence>
<keyword evidence="1" id="KW-0479">Metal-binding</keyword>
<dbReference type="InterPro" id="IPR007527">
    <property type="entry name" value="Znf_SWIM"/>
</dbReference>
<protein>
    <submittedName>
        <fullName evidence="4">SWIM zinc finger family protein</fullName>
    </submittedName>
</protein>
<evidence type="ECO:0000256" key="1">
    <source>
        <dbReference type="PROSITE-ProRule" id="PRU00325"/>
    </source>
</evidence>
<dbReference type="Proteomes" id="UP001589710">
    <property type="component" value="Unassembled WGS sequence"/>
</dbReference>
<proteinExistence type="predicted"/>
<sequence length="430" mass="45267">MTPARGARARKAPRTGTRAFAATWWGQAWVDALEASTLDAGRLSRGRTYTRKGMVGPVTAAPGLLRAEVEGSNPWPYDAAVHLRVLTDAQWNTLLDAIAAQAGRTAALLDGEMPADLVDDARTAAVPLLPEPSELDPECSCPDWGYPCKHAAALCYATAAHLDDDPFWLFTLRGRTKDAILTALRTRRQALTGTTSQTDDAPRSQGVPAGEAFASFSGAFSPPAPEPDEAASGEPEADPLPLTTAPPPGAPFTLDDLEAITRDTAQLARGLAAGHTASLTSTPLEDAVRLAASGVGEDRFHRLASATGLPALNFTRLVRARRHGGPAGVAVARAPLSPDPAAMAAARTALLDPDNADGVDPAARTVRLRVWRNRLTADNEGIQIRLGPDNRWHPYIREGHGTAAEWWPCAPATADPVAALVAARTAATAN</sequence>
<evidence type="ECO:0000256" key="2">
    <source>
        <dbReference type="SAM" id="MobiDB-lite"/>
    </source>
</evidence>
<dbReference type="PROSITE" id="PS50966">
    <property type="entry name" value="ZF_SWIM"/>
    <property type="match status" value="1"/>
</dbReference>
<feature type="compositionally biased region" description="Low complexity" evidence="2">
    <location>
        <begin position="208"/>
        <end position="221"/>
    </location>
</feature>
<evidence type="ECO:0000313" key="4">
    <source>
        <dbReference type="EMBL" id="MFB9571802.1"/>
    </source>
</evidence>
<comment type="caution">
    <text evidence="4">The sequence shown here is derived from an EMBL/GenBank/DDBJ whole genome shotgun (WGS) entry which is preliminary data.</text>
</comment>
<keyword evidence="1" id="KW-0863">Zinc-finger</keyword>
<gene>
    <name evidence="4" type="ORF">ACFFTL_05450</name>
</gene>
<dbReference type="PANTHER" id="PTHR38133:SF1">
    <property type="entry name" value="SLR1429 PROTEIN"/>
    <property type="match status" value="1"/>
</dbReference>
<evidence type="ECO:0000259" key="3">
    <source>
        <dbReference type="PROSITE" id="PS50966"/>
    </source>
</evidence>
<dbReference type="PANTHER" id="PTHR38133">
    <property type="entry name" value="SLR1429 PROTEIN"/>
    <property type="match status" value="1"/>
</dbReference>
<dbReference type="Pfam" id="PF04434">
    <property type="entry name" value="SWIM"/>
    <property type="match status" value="1"/>
</dbReference>
<dbReference type="RefSeq" id="WP_345509946.1">
    <property type="nucleotide sequence ID" value="NZ_BAAAXD010000005.1"/>
</dbReference>
<organism evidence="4 5">
    <name type="scientific">Streptomyces yanii</name>
    <dbReference type="NCBI Taxonomy" id="78510"/>
    <lineage>
        <taxon>Bacteria</taxon>
        <taxon>Bacillati</taxon>
        <taxon>Actinomycetota</taxon>
        <taxon>Actinomycetes</taxon>
        <taxon>Kitasatosporales</taxon>
        <taxon>Streptomycetaceae</taxon>
        <taxon>Streptomyces</taxon>
    </lineage>
</organism>
<reference evidence="4 5" key="1">
    <citation type="submission" date="2024-09" db="EMBL/GenBank/DDBJ databases">
        <authorList>
            <person name="Sun Q."/>
            <person name="Mori K."/>
        </authorList>
    </citation>
    <scope>NUCLEOTIDE SEQUENCE [LARGE SCALE GENOMIC DNA]</scope>
    <source>
        <strain evidence="4 5">JCM 3331</strain>
    </source>
</reference>
<keyword evidence="5" id="KW-1185">Reference proteome</keyword>
<feature type="region of interest" description="Disordered" evidence="2">
    <location>
        <begin position="191"/>
        <end position="254"/>
    </location>
</feature>
<name>A0ABV5R249_9ACTN</name>
<feature type="compositionally biased region" description="Acidic residues" evidence="2">
    <location>
        <begin position="226"/>
        <end position="237"/>
    </location>
</feature>
<accession>A0ABV5R249</accession>
<dbReference type="EMBL" id="JBHMCG010000020">
    <property type="protein sequence ID" value="MFB9571802.1"/>
    <property type="molecule type" value="Genomic_DNA"/>
</dbReference>
<keyword evidence="1" id="KW-0862">Zinc</keyword>